<evidence type="ECO:0000259" key="2">
    <source>
        <dbReference type="Pfam" id="PF22073"/>
    </source>
</evidence>
<evidence type="ECO:0000313" key="3">
    <source>
        <dbReference type="EMBL" id="PAV78230.1"/>
    </source>
</evidence>
<evidence type="ECO:0000313" key="4">
    <source>
        <dbReference type="Proteomes" id="UP000218231"/>
    </source>
</evidence>
<feature type="compositionally biased region" description="Low complexity" evidence="1">
    <location>
        <begin position="370"/>
        <end position="384"/>
    </location>
</feature>
<feature type="region of interest" description="Disordered" evidence="1">
    <location>
        <begin position="21"/>
        <end position="63"/>
    </location>
</feature>
<feature type="compositionally biased region" description="Basic and acidic residues" evidence="1">
    <location>
        <begin position="143"/>
        <end position="165"/>
    </location>
</feature>
<feature type="compositionally biased region" description="Basic and acidic residues" evidence="1">
    <location>
        <begin position="243"/>
        <end position="259"/>
    </location>
</feature>
<gene>
    <name evidence="3" type="ORF">WR25_10338</name>
</gene>
<protein>
    <recommendedName>
        <fullName evidence="2">Cep192/Spd-2-like domain-containing protein</fullName>
    </recommendedName>
</protein>
<feature type="compositionally biased region" description="Acidic residues" evidence="1">
    <location>
        <begin position="21"/>
        <end position="31"/>
    </location>
</feature>
<dbReference type="OrthoDB" id="5860704at2759"/>
<dbReference type="AlphaFoldDB" id="A0A2A2KWB2"/>
<feature type="region of interest" description="Disordered" evidence="1">
    <location>
        <begin position="366"/>
        <end position="385"/>
    </location>
</feature>
<organism evidence="3 4">
    <name type="scientific">Diploscapter pachys</name>
    <dbReference type="NCBI Taxonomy" id="2018661"/>
    <lineage>
        <taxon>Eukaryota</taxon>
        <taxon>Metazoa</taxon>
        <taxon>Ecdysozoa</taxon>
        <taxon>Nematoda</taxon>
        <taxon>Chromadorea</taxon>
        <taxon>Rhabditida</taxon>
        <taxon>Rhabditina</taxon>
        <taxon>Rhabditomorpha</taxon>
        <taxon>Rhabditoidea</taxon>
        <taxon>Rhabditidae</taxon>
        <taxon>Diploscapter</taxon>
    </lineage>
</organism>
<feature type="compositionally biased region" description="Polar residues" evidence="1">
    <location>
        <begin position="229"/>
        <end position="242"/>
    </location>
</feature>
<keyword evidence="4" id="KW-1185">Reference proteome</keyword>
<dbReference type="Proteomes" id="UP000218231">
    <property type="component" value="Unassembled WGS sequence"/>
</dbReference>
<comment type="caution">
    <text evidence="3">The sequence shown here is derived from an EMBL/GenBank/DDBJ whole genome shotgun (WGS) entry which is preliminary data.</text>
</comment>
<dbReference type="STRING" id="2018661.A0A2A2KWB2"/>
<dbReference type="EMBL" id="LIAE01007594">
    <property type="protein sequence ID" value="PAV78231.1"/>
    <property type="molecule type" value="Genomic_DNA"/>
</dbReference>
<feature type="region of interest" description="Disordered" evidence="1">
    <location>
        <begin position="143"/>
        <end position="170"/>
    </location>
</feature>
<proteinExistence type="predicted"/>
<feature type="region of interest" description="Disordered" evidence="1">
    <location>
        <begin position="326"/>
        <end position="345"/>
    </location>
</feature>
<feature type="region of interest" description="Disordered" evidence="1">
    <location>
        <begin position="209"/>
        <end position="259"/>
    </location>
</feature>
<evidence type="ECO:0000256" key="1">
    <source>
        <dbReference type="SAM" id="MobiDB-lite"/>
    </source>
</evidence>
<sequence>MDDYDSMLNVVEDLPDESIAENEIVSDEEGEIGQGQVRSRSRGRADEHAPKSIAGRYSEEDGVYEEEEIVESAAFEDKTTPISAHSRSAAQIDDRLSTITEETMSRANESDIYSVPNSRRFAEEFPRSSIKSNCADRTLKALKESTRERRQMGGKEEEWEERLSDSDEFVDGVEARARILEEEKQFENSPRSKFCELDGRWENLNHEKENSWEPSYHTPPRPQAHSPYSPLTQMDKTQQQQHNRTEPLKIKENSKDAEEIQRKLQEEIMHNAKAKNPTLDRLRSLRSKIPVHSPSSPSASTSIRHQTSALASQDNSMLNVFSTSIPSSPGQHIVSTPKGVPFGSRLPRPRFEEMFGDISRIGQTQLEGPESSQQQSQAQSSSESIVFRQGDIKQLLKASKSDPSKLIELLDAQRRNARGNKLPPQPIPVTVEKKSVEVRKEVPVTAETSRRKEESRDKQTKRDETKQVANESNVHRVKQKQVSPLSIYTTRILFGCVSLNDQLKMTEVIKNNTDQEIIVTVTVDSKSKLGGFQVKIKGANRAMLKAGEEAILETSFCPSITGRFQSACILKALPHDVTYKIPLLGWGDTAKLNVVCGGDVQMGRNGDFAMVTSNFATLKFELKNSGRREAYAKIQLLWSKDGTPISSALFFPSDQIVIARGKTQEVMIRLPDQLSEMLQQLQLSDRPDSAMSARSSRSTSRISTVSSQFESSAMAQSLSQSPQRFKIRIYWGEELLRRRLRDLEQATAPENRGDYQFNGISFTGQFLHEEATNRYDCFPNRKDDWRMFQVSIRTIDITVRPNRINSISRQRSTASLVPDNLTVHQLLDPEATLLGSPRQHMSTVIQEDVTRLNSILK</sequence>
<accession>A0A2A2KWB2</accession>
<name>A0A2A2KWB2_9BILA</name>
<dbReference type="Pfam" id="PF22073">
    <property type="entry name" value="Cep192_D4"/>
    <property type="match status" value="1"/>
</dbReference>
<dbReference type="InterPro" id="IPR054090">
    <property type="entry name" value="Cep192_Spd-2-like_dom"/>
</dbReference>
<dbReference type="EMBL" id="LIAE01007594">
    <property type="protein sequence ID" value="PAV78230.1"/>
    <property type="molecule type" value="Genomic_DNA"/>
</dbReference>
<reference evidence="3 4" key="1">
    <citation type="journal article" date="2017" name="Curr. Biol.">
        <title>Genome architecture and evolution of a unichromosomal asexual nematode.</title>
        <authorList>
            <person name="Fradin H."/>
            <person name="Zegar C."/>
            <person name="Gutwein M."/>
            <person name="Lucas J."/>
            <person name="Kovtun M."/>
            <person name="Corcoran D."/>
            <person name="Baugh L.R."/>
            <person name="Kiontke K."/>
            <person name="Gunsalus K."/>
            <person name="Fitch D.H."/>
            <person name="Piano F."/>
        </authorList>
    </citation>
    <scope>NUCLEOTIDE SEQUENCE [LARGE SCALE GENOMIC DNA]</scope>
    <source>
        <strain evidence="3">PF1309</strain>
    </source>
</reference>
<feature type="domain" description="Cep192/Spd-2-like" evidence="2">
    <location>
        <begin position="484"/>
        <end position="587"/>
    </location>
</feature>
<feature type="region of interest" description="Disordered" evidence="1">
    <location>
        <begin position="417"/>
        <end position="477"/>
    </location>
</feature>
<feature type="compositionally biased region" description="Basic and acidic residues" evidence="1">
    <location>
        <begin position="431"/>
        <end position="466"/>
    </location>
</feature>
<dbReference type="EMBL" id="LIAE01007594">
    <property type="protein sequence ID" value="PAV78233.1"/>
    <property type="molecule type" value="Genomic_DNA"/>
</dbReference>